<dbReference type="GO" id="GO:0009425">
    <property type="term" value="C:bacterial-type flagellum basal body"/>
    <property type="evidence" value="ECO:0007669"/>
    <property type="project" value="UniProtKB-SubCell"/>
</dbReference>
<evidence type="ECO:0000256" key="2">
    <source>
        <dbReference type="ARBA" id="ARBA00006156"/>
    </source>
</evidence>
<dbReference type="KEGG" id="dgi:Desgi_2216"/>
<dbReference type="EMBL" id="CP003273">
    <property type="protein sequence ID" value="AGL01645.1"/>
    <property type="molecule type" value="Genomic_DNA"/>
</dbReference>
<protein>
    <recommendedName>
        <fullName evidence="3 9">Flagellar biosynthetic protein FliQ</fullName>
    </recommendedName>
</protein>
<dbReference type="GO" id="GO:0009306">
    <property type="term" value="P:protein secretion"/>
    <property type="evidence" value="ECO:0007669"/>
    <property type="project" value="InterPro"/>
</dbReference>
<evidence type="ECO:0000313" key="11">
    <source>
        <dbReference type="Proteomes" id="UP000013520"/>
    </source>
</evidence>
<evidence type="ECO:0000256" key="4">
    <source>
        <dbReference type="ARBA" id="ARBA00022475"/>
    </source>
</evidence>
<organism evidence="10 11">
    <name type="scientific">Desulfoscipio gibsoniae DSM 7213</name>
    <dbReference type="NCBI Taxonomy" id="767817"/>
    <lineage>
        <taxon>Bacteria</taxon>
        <taxon>Bacillati</taxon>
        <taxon>Bacillota</taxon>
        <taxon>Clostridia</taxon>
        <taxon>Eubacteriales</taxon>
        <taxon>Desulfallaceae</taxon>
        <taxon>Desulfoscipio</taxon>
    </lineage>
</organism>
<keyword evidence="7 9" id="KW-0472">Membrane</keyword>
<evidence type="ECO:0000256" key="8">
    <source>
        <dbReference type="ARBA" id="ARBA00023143"/>
    </source>
</evidence>
<feature type="transmembrane region" description="Helical" evidence="9">
    <location>
        <begin position="55"/>
        <end position="74"/>
    </location>
</feature>
<dbReference type="InterPro" id="IPR006305">
    <property type="entry name" value="FliQ"/>
</dbReference>
<dbReference type="InterPro" id="IPR002191">
    <property type="entry name" value="Bac_export_3"/>
</dbReference>
<dbReference type="AlphaFoldDB" id="R4KM92"/>
<dbReference type="OrthoDB" id="9806440at2"/>
<gene>
    <name evidence="9" type="primary">fliQ</name>
    <name evidence="10" type="ORF">Desgi_2216</name>
</gene>
<reference evidence="10 11" key="1">
    <citation type="submission" date="2012-01" db="EMBL/GenBank/DDBJ databases">
        <title>Complete sequence of Desulfotomaculum gibsoniae DSM 7213.</title>
        <authorList>
            <consortium name="US DOE Joint Genome Institute"/>
            <person name="Lucas S."/>
            <person name="Han J."/>
            <person name="Lapidus A."/>
            <person name="Cheng J.-F."/>
            <person name="Goodwin L."/>
            <person name="Pitluck S."/>
            <person name="Peters L."/>
            <person name="Ovchinnikova G."/>
            <person name="Teshima H."/>
            <person name="Detter J.C."/>
            <person name="Han C."/>
            <person name="Tapia R."/>
            <person name="Land M."/>
            <person name="Hauser L."/>
            <person name="Kyrpides N."/>
            <person name="Ivanova N."/>
            <person name="Pagani I."/>
            <person name="Parshina S."/>
            <person name="Plugge C."/>
            <person name="Muyzer G."/>
            <person name="Kuever J."/>
            <person name="Ivanova A."/>
            <person name="Nazina T."/>
            <person name="Klenk H.-P."/>
            <person name="Brambilla E."/>
            <person name="Spring S."/>
            <person name="Stams A.F."/>
            <person name="Woyke T."/>
        </authorList>
    </citation>
    <scope>NUCLEOTIDE SEQUENCE [LARGE SCALE GENOMIC DNA]</scope>
    <source>
        <strain evidence="10 11">DSM 7213</strain>
    </source>
</reference>
<comment type="function">
    <text evidence="9">Role in flagellar biosynthesis.</text>
</comment>
<feature type="transmembrane region" description="Helical" evidence="9">
    <location>
        <begin position="12"/>
        <end position="35"/>
    </location>
</feature>
<sequence length="89" mass="9914">MTETLIIELVREAIFTVCIVALPPLAVSLIVGLVISIFQAATQVQEQSLTFVPKIIAVFLTLAVMAPWTARIMVNFTSRLYNRIPDILR</sequence>
<dbReference type="HOGENOM" id="CLU_164516_2_0_9"/>
<dbReference type="RefSeq" id="WP_006522076.1">
    <property type="nucleotide sequence ID" value="NC_021184.1"/>
</dbReference>
<evidence type="ECO:0000256" key="5">
    <source>
        <dbReference type="ARBA" id="ARBA00022692"/>
    </source>
</evidence>
<evidence type="ECO:0000256" key="7">
    <source>
        <dbReference type="ARBA" id="ARBA00023136"/>
    </source>
</evidence>
<keyword evidence="10" id="KW-0282">Flagellum</keyword>
<dbReference type="eggNOG" id="COG1987">
    <property type="taxonomic scope" value="Bacteria"/>
</dbReference>
<keyword evidence="10" id="KW-0969">Cilium</keyword>
<evidence type="ECO:0000256" key="6">
    <source>
        <dbReference type="ARBA" id="ARBA00022989"/>
    </source>
</evidence>
<keyword evidence="8 9" id="KW-0975">Bacterial flagellum</keyword>
<evidence type="ECO:0000256" key="3">
    <source>
        <dbReference type="ARBA" id="ARBA00021718"/>
    </source>
</evidence>
<keyword evidence="5 9" id="KW-0812">Transmembrane</keyword>
<proteinExistence type="inferred from homology"/>
<dbReference type="PIRSF" id="PIRSF004669">
    <property type="entry name" value="FliQ"/>
    <property type="match status" value="1"/>
</dbReference>
<accession>R4KM92</accession>
<evidence type="ECO:0000313" key="10">
    <source>
        <dbReference type="EMBL" id="AGL01645.1"/>
    </source>
</evidence>
<dbReference type="Proteomes" id="UP000013520">
    <property type="component" value="Chromosome"/>
</dbReference>
<evidence type="ECO:0000256" key="1">
    <source>
        <dbReference type="ARBA" id="ARBA00004651"/>
    </source>
</evidence>
<dbReference type="InterPro" id="IPR006306">
    <property type="entry name" value="T3SS_HrpO"/>
</dbReference>
<dbReference type="PANTHER" id="PTHR34040">
    <property type="entry name" value="FLAGELLAR BIOSYNTHETIC PROTEIN FLIQ"/>
    <property type="match status" value="1"/>
</dbReference>
<dbReference type="GO" id="GO:0044780">
    <property type="term" value="P:bacterial-type flagellum assembly"/>
    <property type="evidence" value="ECO:0007669"/>
    <property type="project" value="InterPro"/>
</dbReference>
<evidence type="ECO:0000256" key="9">
    <source>
        <dbReference type="RuleBase" id="RU364090"/>
    </source>
</evidence>
<keyword evidence="4 9" id="KW-1003">Cell membrane</keyword>
<keyword evidence="10" id="KW-0966">Cell projection</keyword>
<keyword evidence="6 9" id="KW-1133">Transmembrane helix</keyword>
<dbReference type="GO" id="GO:0005886">
    <property type="term" value="C:plasma membrane"/>
    <property type="evidence" value="ECO:0007669"/>
    <property type="project" value="UniProtKB-SubCell"/>
</dbReference>
<dbReference type="Pfam" id="PF01313">
    <property type="entry name" value="Bac_export_3"/>
    <property type="match status" value="1"/>
</dbReference>
<comment type="subcellular location">
    <subcellularLocation>
        <location evidence="1 9">Cell membrane</location>
        <topology evidence="1">Multi-pass membrane protein</topology>
    </subcellularLocation>
    <subcellularLocation>
        <location evidence="9">Bacterial flagellum basal body</location>
    </subcellularLocation>
</comment>
<keyword evidence="11" id="KW-1185">Reference proteome</keyword>
<dbReference type="PRINTS" id="PR00952">
    <property type="entry name" value="TYPE3IMQPROT"/>
</dbReference>
<dbReference type="STRING" id="767817.Desgi_2216"/>
<name>R4KM92_9FIRM</name>
<dbReference type="NCBIfam" id="TIGR01403">
    <property type="entry name" value="fliQ_rel_III"/>
    <property type="match status" value="1"/>
</dbReference>
<dbReference type="PANTHER" id="PTHR34040:SF2">
    <property type="entry name" value="FLAGELLAR BIOSYNTHETIC PROTEIN FLIQ"/>
    <property type="match status" value="1"/>
</dbReference>
<dbReference type="NCBIfam" id="TIGR01402">
    <property type="entry name" value="fliQ"/>
    <property type="match status" value="1"/>
</dbReference>
<comment type="similarity">
    <text evidence="2 9">Belongs to the FliQ/MopD/SpaQ family.</text>
</comment>